<reference key="2">
    <citation type="submission" date="2011-05" db="EMBL/GenBank/DDBJ databases">
        <title>Complete genome sequence of the aerobic marine methanotroph Methylomonas methanica MC09.</title>
        <authorList>
            <person name="Boden R."/>
            <person name="Cunliffe M."/>
            <person name="Scanlan J."/>
            <person name="Moussard H."/>
            <person name="Kits K.D."/>
            <person name="Klotz M."/>
            <person name="Jetten M."/>
            <person name="Vuilleumier S."/>
            <person name="Han J."/>
            <person name="Peters L."/>
            <person name="Mikhailova N."/>
            <person name="Teshima H."/>
            <person name="Tapia R."/>
            <person name="Kyrpides N."/>
            <person name="Ivanova N."/>
            <person name="Pagani I."/>
            <person name="Cheng J.-F."/>
            <person name="Goodwin L."/>
            <person name="Han C."/>
            <person name="Hauser L."/>
            <person name="Land M."/>
            <person name="Lapidus A."/>
            <person name="Lucas S."/>
            <person name="Pitluck S."/>
            <person name="Woyke T."/>
            <person name="Stein L.Y."/>
            <person name="Murrell C."/>
        </authorList>
    </citation>
    <scope>NUCLEOTIDE SEQUENCE</scope>
    <source>
        <strain>MC09</strain>
    </source>
</reference>
<evidence type="ECO:0000256" key="1">
    <source>
        <dbReference type="SAM" id="Coils"/>
    </source>
</evidence>
<feature type="coiled-coil region" evidence="1">
    <location>
        <begin position="48"/>
        <end position="79"/>
    </location>
</feature>
<evidence type="ECO:0000313" key="3">
    <source>
        <dbReference type="EMBL" id="AEG02016.1"/>
    </source>
</evidence>
<keyword evidence="2" id="KW-0812">Transmembrane</keyword>
<dbReference type="OrthoDB" id="8480054at2"/>
<keyword evidence="2" id="KW-1133">Transmembrane helix</keyword>
<dbReference type="RefSeq" id="WP_013820235.1">
    <property type="nucleotide sequence ID" value="NC_015572.1"/>
</dbReference>
<keyword evidence="2" id="KW-0472">Membrane</keyword>
<evidence type="ECO:0000256" key="2">
    <source>
        <dbReference type="SAM" id="Phobius"/>
    </source>
</evidence>
<evidence type="ECO:0000313" key="4">
    <source>
        <dbReference type="Proteomes" id="UP000008888"/>
    </source>
</evidence>
<feature type="transmembrane region" description="Helical" evidence="2">
    <location>
        <begin position="15"/>
        <end position="36"/>
    </location>
</feature>
<organism evidence="3 4">
    <name type="scientific">Methylomonas methanica (strain DSM 25384 / MC09)</name>
    <dbReference type="NCBI Taxonomy" id="857087"/>
    <lineage>
        <taxon>Bacteria</taxon>
        <taxon>Pseudomonadati</taxon>
        <taxon>Pseudomonadota</taxon>
        <taxon>Gammaproteobacteria</taxon>
        <taxon>Methylococcales</taxon>
        <taxon>Methylococcaceae</taxon>
        <taxon>Methylomonas</taxon>
    </lineage>
</organism>
<reference evidence="4" key="3">
    <citation type="submission" date="2011-05" db="EMBL/GenBank/DDBJ databases">
        <title>Complete sequence of Methylomonas methanica MC09.</title>
        <authorList>
            <consortium name="US DOE Joint Genome Institute"/>
            <person name="Lucas S."/>
            <person name="Han J."/>
            <person name="Lapidus A."/>
            <person name="Cheng J.-F."/>
            <person name="Goodwin L."/>
            <person name="Pitluck S."/>
            <person name="Peters L."/>
            <person name="Mikhailova N."/>
            <person name="Teshima H."/>
            <person name="Han C."/>
            <person name="Tapia R."/>
            <person name="Land M."/>
            <person name="Hauser L."/>
            <person name="Kyrpides N."/>
            <person name="Ivanova N."/>
            <person name="Pagani I."/>
            <person name="Stein L."/>
            <person name="Woyke T."/>
        </authorList>
    </citation>
    <scope>NUCLEOTIDE SEQUENCE [LARGE SCALE GENOMIC DNA]</scope>
    <source>
        <strain evidence="4">MC09</strain>
    </source>
</reference>
<dbReference type="KEGG" id="mmt:Metme_3655"/>
<proteinExistence type="predicted"/>
<dbReference type="HOGENOM" id="CLU_760333_0_0_6"/>
<keyword evidence="1" id="KW-0175">Coiled coil</keyword>
<accession>F9ZW45</accession>
<keyword evidence="4" id="KW-1185">Reference proteome</keyword>
<name>F9ZW45_METMM</name>
<reference evidence="3 4" key="1">
    <citation type="journal article" date="2011" name="J. Bacteriol.">
        <title>Complete Genome Sequence of the Aerobic Marine Methanotroph Methylomonas methanica MC09.</title>
        <authorList>
            <person name="Boden R."/>
            <person name="Cunliffe M."/>
            <person name="Scanlan J."/>
            <person name="Moussard H."/>
            <person name="Kits K.D."/>
            <person name="Klotz M.G."/>
            <person name="Jetten M.S."/>
            <person name="Vuilleumier S."/>
            <person name="Han J."/>
            <person name="Peters L."/>
            <person name="Mikhailova N."/>
            <person name="Teshima H."/>
            <person name="Tapia R."/>
            <person name="Kyrpides N."/>
            <person name="Ivanova N."/>
            <person name="Pagani I."/>
            <person name="Cheng J.F."/>
            <person name="Goodwin L."/>
            <person name="Han C."/>
            <person name="Hauser L."/>
            <person name="Land M.L."/>
            <person name="Lapidus A."/>
            <person name="Lucas S."/>
            <person name="Pitluck S."/>
            <person name="Woyke T."/>
            <person name="Stein L."/>
            <person name="Murrell J.C."/>
        </authorList>
    </citation>
    <scope>NUCLEOTIDE SEQUENCE [LARGE SCALE GENOMIC DNA]</scope>
    <source>
        <strain evidence="3 4">MC09</strain>
    </source>
</reference>
<gene>
    <name evidence="3" type="ordered locus">Metme_3655</name>
</gene>
<protein>
    <submittedName>
        <fullName evidence="3">Uncharacterized protein</fullName>
    </submittedName>
</protein>
<dbReference type="AlphaFoldDB" id="F9ZW45"/>
<dbReference type="EMBL" id="CP002738">
    <property type="protein sequence ID" value="AEG02016.1"/>
    <property type="molecule type" value="Genomic_DNA"/>
</dbReference>
<dbReference type="Proteomes" id="UP000008888">
    <property type="component" value="Chromosome"/>
</dbReference>
<sequence>MIEEFKQWITTNPQVGAAVVAGLTSLIVAILIQPLIQWWLENRKGKIQTDTDEKRQKLQQQIQQELEELKSRMDERRSAETARRDYEYEARKRLYAEIEPIRFQVCEALEEAHYRVRSLARTARSGNLGIGADSWVANPGYYLRSTIYKLILPVTYFRLMQRRMTFIDLHLDPNIAMQYSLLKLYARSFTDDFIFAALEPKLKYEPNHPQSKYLREENPAVFSRQALVLGDLECVADLLTVQENGQIRVLQFGEFEKLFDTEKLDDNLHEILSLFVTFSPDRKPVLARLLLTQAFFAQLILSTYYTTVCPPELAGLLNTISMDEELITTLSWYEGKCADLSVIKPYLSTRLGWLQNNAMIALKS</sequence>